<dbReference type="Gene3D" id="3.30.420.610">
    <property type="entry name" value="LOTUS domain-like"/>
    <property type="match status" value="1"/>
</dbReference>
<dbReference type="AlphaFoldDB" id="G6YWW7"/>
<keyword evidence="3" id="KW-1185">Reference proteome</keyword>
<feature type="domain" description="HTH OST-type" evidence="1">
    <location>
        <begin position="152"/>
        <end position="227"/>
    </location>
</feature>
<dbReference type="CDD" id="cd11297">
    <property type="entry name" value="PIN_LabA-like_N_1"/>
    <property type="match status" value="1"/>
</dbReference>
<dbReference type="EMBL" id="AGTR01000080">
    <property type="protein sequence ID" value="EHJ03511.1"/>
    <property type="molecule type" value="Genomic_DNA"/>
</dbReference>
<gene>
    <name evidence="2" type="ORF">KYE_16903</name>
</gene>
<dbReference type="InterPro" id="IPR041966">
    <property type="entry name" value="LOTUS-like"/>
</dbReference>
<evidence type="ECO:0000259" key="1">
    <source>
        <dbReference type="PROSITE" id="PS51644"/>
    </source>
</evidence>
<accession>G6YWW7</accession>
<dbReference type="Gene3D" id="2.40.50.140">
    <property type="entry name" value="Nucleic acid-binding proteins"/>
    <property type="match status" value="1"/>
</dbReference>
<evidence type="ECO:0000313" key="2">
    <source>
        <dbReference type="EMBL" id="EHJ03511.1"/>
    </source>
</evidence>
<dbReference type="Pfam" id="PF12872">
    <property type="entry name" value="OST-HTH"/>
    <property type="match status" value="1"/>
</dbReference>
<dbReference type="Pfam" id="PF01936">
    <property type="entry name" value="NYN"/>
    <property type="match status" value="1"/>
</dbReference>
<dbReference type="GO" id="GO:0004540">
    <property type="term" value="F:RNA nuclease activity"/>
    <property type="evidence" value="ECO:0007669"/>
    <property type="project" value="InterPro"/>
</dbReference>
<dbReference type="InterPro" id="IPR012340">
    <property type="entry name" value="NA-bd_OB-fold"/>
</dbReference>
<dbReference type="Proteomes" id="UP000003208">
    <property type="component" value="Unassembled WGS sequence"/>
</dbReference>
<dbReference type="CDD" id="cd10146">
    <property type="entry name" value="LabA_like_C"/>
    <property type="match status" value="1"/>
</dbReference>
<dbReference type="RefSeq" id="WP_008175586.1">
    <property type="nucleotide sequence ID" value="NZ_AGTR01000080.1"/>
</dbReference>
<evidence type="ECO:0000313" key="3">
    <source>
        <dbReference type="Proteomes" id="UP000003208"/>
    </source>
</evidence>
<dbReference type="PROSITE" id="PS51644">
    <property type="entry name" value="HTH_OST"/>
    <property type="match status" value="1"/>
</dbReference>
<proteinExistence type="predicted"/>
<protein>
    <recommendedName>
        <fullName evidence="1">HTH OST-type domain-containing protein</fullName>
    </recommendedName>
</protein>
<dbReference type="PANTHER" id="PTHR35811">
    <property type="entry name" value="SLR1870 PROTEIN"/>
    <property type="match status" value="1"/>
</dbReference>
<dbReference type="PATRIC" id="fig|1094979.3.peg.3266"/>
<name>G6YWW7_9GAMM</name>
<sequence>MKSKTFAVLVDGENISPKDFKGVVREVEKNGDVAIQRVYADWTQPHRAGWKEILHETGARPVHQFNYGKDAADHALIMDAIELTISNPRIDAVCIVSSDGGFHTLAQRVREKGLYVMGIGKRNTPTRLRRACHHFVYTDLLEKDEPEPVVAEEQSLEELLIRAYRATDSDGEAVYLGQLGTQLKKLDPAFDPRSYSFPSLKALIKANAHLFEMESETHDRCFISLKHGAVPEETNQVTEGVVRRWLGHYGFIDAAHGSYYFAKVNVIQEQRDRRLKSGDKVRFVVAKHPEPAAEHSSDQNGKAKEIEVISDSFVENEMAQL</sequence>
<dbReference type="PANTHER" id="PTHR35811:SF1">
    <property type="entry name" value="HTH OST-TYPE DOMAIN-CONTAINING PROTEIN"/>
    <property type="match status" value="1"/>
</dbReference>
<organism evidence="2 3">
    <name type="scientific">Marinobacter manganoxydans MnI7-9</name>
    <dbReference type="NCBI Taxonomy" id="1094979"/>
    <lineage>
        <taxon>Bacteria</taxon>
        <taxon>Pseudomonadati</taxon>
        <taxon>Pseudomonadota</taxon>
        <taxon>Gammaproteobacteria</taxon>
        <taxon>Pseudomonadales</taxon>
        <taxon>Marinobacteraceae</taxon>
        <taxon>Marinobacter</taxon>
    </lineage>
</organism>
<dbReference type="SUPFAM" id="SSF50249">
    <property type="entry name" value="Nucleic acid-binding proteins"/>
    <property type="match status" value="1"/>
</dbReference>
<dbReference type="Gene3D" id="3.40.50.1010">
    <property type="entry name" value="5'-nuclease"/>
    <property type="match status" value="1"/>
</dbReference>
<dbReference type="InterPro" id="IPR025605">
    <property type="entry name" value="OST-HTH/LOTUS_dom"/>
</dbReference>
<dbReference type="InterPro" id="IPR021139">
    <property type="entry name" value="NYN"/>
</dbReference>
<reference evidence="2 3" key="1">
    <citation type="journal article" date="2012" name="J. Bacteriol.">
        <title>Genome sequence of deep-sea manganese-oxidizing bacterium Marinobacter manganoxydans MnI7-9.</title>
        <authorList>
            <person name="Wang H."/>
            <person name="Li H."/>
            <person name="Shao Z."/>
            <person name="Liao S."/>
            <person name="Johnstone L."/>
            <person name="Rensing C."/>
            <person name="Wang G."/>
        </authorList>
    </citation>
    <scope>NUCLEOTIDE SEQUENCE [LARGE SCALE GENOMIC DNA]</scope>
    <source>
        <strain evidence="2 3">MnI7-9</strain>
    </source>
</reference>